<reference evidence="1 2" key="1">
    <citation type="submission" date="2019-01" db="EMBL/GenBank/DDBJ databases">
        <title>Weissella sp. nov., a novel lactic acid bacterium isolated from animal feces.</title>
        <authorList>
            <person name="Wang L.-T."/>
        </authorList>
    </citation>
    <scope>NUCLEOTIDE SEQUENCE [LARGE SCALE GENOMIC DNA]</scope>
    <source>
        <strain evidence="1 2">8H-2</strain>
    </source>
</reference>
<keyword evidence="2" id="KW-1185">Reference proteome</keyword>
<evidence type="ECO:0000313" key="2">
    <source>
        <dbReference type="Proteomes" id="UP000371977"/>
    </source>
</evidence>
<dbReference type="Proteomes" id="UP000371977">
    <property type="component" value="Unassembled WGS sequence"/>
</dbReference>
<accession>A0A6C2C8H5</accession>
<dbReference type="EMBL" id="SDGZ01000013">
    <property type="protein sequence ID" value="TYC49859.1"/>
    <property type="molecule type" value="Genomic_DNA"/>
</dbReference>
<gene>
    <name evidence="1" type="ORF">ESZ50_04520</name>
</gene>
<sequence length="144" mass="17030">MTVEYFEFYRGNMTTGFDYFYGKQTQQGAFILGTPKQMHLEPLDITDEKLIFDKQKPEPSLAKYNGLVRPMAFQWEPLTEHLLDEVRAWNLNYQGNVGSENEEWGLRLKQTESEHELRVWGLNDYPSNFEDVYQWLKTLTTGHL</sequence>
<proteinExistence type="predicted"/>
<organism evidence="1 2">
    <name type="scientific">Weissella muntiaci</name>
    <dbReference type="NCBI Taxonomy" id="2508881"/>
    <lineage>
        <taxon>Bacteria</taxon>
        <taxon>Bacillati</taxon>
        <taxon>Bacillota</taxon>
        <taxon>Bacilli</taxon>
        <taxon>Lactobacillales</taxon>
        <taxon>Lactobacillaceae</taxon>
        <taxon>Weissella</taxon>
    </lineage>
</organism>
<protein>
    <submittedName>
        <fullName evidence="1">Uncharacterized protein</fullName>
    </submittedName>
</protein>
<dbReference type="AlphaFoldDB" id="A0A6C2C8H5"/>
<comment type="caution">
    <text evidence="1">The sequence shown here is derived from an EMBL/GenBank/DDBJ whole genome shotgun (WGS) entry which is preliminary data.</text>
</comment>
<dbReference type="RefSeq" id="WP_148622418.1">
    <property type="nucleotide sequence ID" value="NZ_SDGZ01000013.1"/>
</dbReference>
<dbReference type="OrthoDB" id="2141036at2"/>
<evidence type="ECO:0000313" key="1">
    <source>
        <dbReference type="EMBL" id="TYC49859.1"/>
    </source>
</evidence>
<name>A0A6C2C8H5_9LACO</name>